<organism evidence="3 4">
    <name type="scientific">Streptomyces lydicus</name>
    <dbReference type="NCBI Taxonomy" id="47763"/>
    <lineage>
        <taxon>Bacteria</taxon>
        <taxon>Bacillati</taxon>
        <taxon>Actinomycetota</taxon>
        <taxon>Actinomycetes</taxon>
        <taxon>Kitasatosporales</taxon>
        <taxon>Streptomycetaceae</taxon>
        <taxon>Streptomyces</taxon>
    </lineage>
</organism>
<dbReference type="InterPro" id="IPR036374">
    <property type="entry name" value="OxRdtase_Mopterin-bd_sf"/>
</dbReference>
<dbReference type="SUPFAM" id="SSF56524">
    <property type="entry name" value="Oxidoreductase molybdopterin-binding domain"/>
    <property type="match status" value="1"/>
</dbReference>
<evidence type="ECO:0000313" key="3">
    <source>
        <dbReference type="EMBL" id="AZS70292.1"/>
    </source>
</evidence>
<dbReference type="InterPro" id="IPR000572">
    <property type="entry name" value="OxRdtase_Mopterin-bd_dom"/>
</dbReference>
<gene>
    <name evidence="3" type="ORF">DDE74_04480</name>
</gene>
<evidence type="ECO:0000256" key="1">
    <source>
        <dbReference type="SAM" id="MobiDB-lite"/>
    </source>
</evidence>
<dbReference type="RefSeq" id="WP_127149498.1">
    <property type="nucleotide sequence ID" value="NZ_CP029042.1"/>
</dbReference>
<sequence length="184" mass="19907">MSRPGPPSRTTAVRPGPGDAVPAGHRRFLIRGQLRRPLALTVADLRERWPQRRAQVVFDCATNGRQHHTFEGPLLREVIDAAGPAFDARRRKDRSRYLLAVTGGDGHHAVLSWAELDADFGDAPVLLATAMDGRALDEAGSQLVVPSDRCGARYISALTGIWFGTCALPELSHDLSPGRGVGRS</sequence>
<protein>
    <submittedName>
        <fullName evidence="3">Molybdopterin-dependent oxidoreductase</fullName>
    </submittedName>
</protein>
<dbReference type="Gene3D" id="3.90.420.10">
    <property type="entry name" value="Oxidoreductase, molybdopterin-binding domain"/>
    <property type="match status" value="1"/>
</dbReference>
<dbReference type="Proteomes" id="UP000275579">
    <property type="component" value="Chromosome"/>
</dbReference>
<feature type="domain" description="Oxidoreductase molybdopterin-binding" evidence="2">
    <location>
        <begin position="27"/>
        <end position="139"/>
    </location>
</feature>
<reference evidence="3 4" key="1">
    <citation type="submission" date="2018-04" db="EMBL/GenBank/DDBJ databases">
        <title>Complete genome sequences of Streptomyces lydicus strain WYEC and characterization of antagonistic properties of biological control agents.</title>
        <authorList>
            <person name="Mariita R.M."/>
            <person name="Sello J.K."/>
        </authorList>
    </citation>
    <scope>NUCLEOTIDE SEQUENCE [LARGE SCALE GENOMIC DNA]</scope>
    <source>
        <strain evidence="3 4">WYEC 108</strain>
    </source>
</reference>
<feature type="region of interest" description="Disordered" evidence="1">
    <location>
        <begin position="1"/>
        <end position="23"/>
    </location>
</feature>
<proteinExistence type="predicted"/>
<evidence type="ECO:0000259" key="2">
    <source>
        <dbReference type="Pfam" id="PF00174"/>
    </source>
</evidence>
<name>A0A3S9Y5Q6_9ACTN</name>
<dbReference type="Pfam" id="PF00174">
    <property type="entry name" value="Oxidored_molyb"/>
    <property type="match status" value="1"/>
</dbReference>
<dbReference type="AlphaFoldDB" id="A0A3S9Y5Q6"/>
<evidence type="ECO:0000313" key="4">
    <source>
        <dbReference type="Proteomes" id="UP000275579"/>
    </source>
</evidence>
<accession>A0A3S9Y5Q6</accession>
<dbReference type="EMBL" id="CP029042">
    <property type="protein sequence ID" value="AZS70292.1"/>
    <property type="molecule type" value="Genomic_DNA"/>
</dbReference>